<evidence type="ECO:0000313" key="2">
    <source>
        <dbReference type="EMBL" id="KAH9421539.1"/>
    </source>
</evidence>
<gene>
    <name evidence="2" type="ORF">DERP_012272</name>
</gene>
<proteinExistence type="predicted"/>
<dbReference type="EMBL" id="NJHN03000040">
    <property type="protein sequence ID" value="KAH9421539.1"/>
    <property type="molecule type" value="Genomic_DNA"/>
</dbReference>
<keyword evidence="1" id="KW-0812">Transmembrane</keyword>
<dbReference type="Proteomes" id="UP000887458">
    <property type="component" value="Unassembled WGS sequence"/>
</dbReference>
<comment type="caution">
    <text evidence="2">The sequence shown here is derived from an EMBL/GenBank/DDBJ whole genome shotgun (WGS) entry which is preliminary data.</text>
</comment>
<feature type="transmembrane region" description="Helical" evidence="1">
    <location>
        <begin position="24"/>
        <end position="43"/>
    </location>
</feature>
<organism evidence="2 3">
    <name type="scientific">Dermatophagoides pteronyssinus</name>
    <name type="common">European house dust mite</name>
    <dbReference type="NCBI Taxonomy" id="6956"/>
    <lineage>
        <taxon>Eukaryota</taxon>
        <taxon>Metazoa</taxon>
        <taxon>Ecdysozoa</taxon>
        <taxon>Arthropoda</taxon>
        <taxon>Chelicerata</taxon>
        <taxon>Arachnida</taxon>
        <taxon>Acari</taxon>
        <taxon>Acariformes</taxon>
        <taxon>Sarcoptiformes</taxon>
        <taxon>Astigmata</taxon>
        <taxon>Psoroptidia</taxon>
        <taxon>Analgoidea</taxon>
        <taxon>Pyroglyphidae</taxon>
        <taxon>Dermatophagoidinae</taxon>
        <taxon>Dermatophagoides</taxon>
    </lineage>
</organism>
<protein>
    <submittedName>
        <fullName evidence="2">Uncharacterized protein</fullName>
    </submittedName>
</protein>
<evidence type="ECO:0000256" key="1">
    <source>
        <dbReference type="SAM" id="Phobius"/>
    </source>
</evidence>
<keyword evidence="3" id="KW-1185">Reference proteome</keyword>
<reference evidence="2 3" key="1">
    <citation type="journal article" date="2018" name="J. Allergy Clin. Immunol.">
        <title>High-quality assembly of Dermatophagoides pteronyssinus genome and transcriptome reveals a wide range of novel allergens.</title>
        <authorList>
            <person name="Liu X.Y."/>
            <person name="Yang K.Y."/>
            <person name="Wang M.Q."/>
            <person name="Kwok J.S."/>
            <person name="Zeng X."/>
            <person name="Yang Z."/>
            <person name="Xiao X.J."/>
            <person name="Lau C.P."/>
            <person name="Li Y."/>
            <person name="Huang Z.M."/>
            <person name="Ba J.G."/>
            <person name="Yim A.K."/>
            <person name="Ouyang C.Y."/>
            <person name="Ngai S.M."/>
            <person name="Chan T.F."/>
            <person name="Leung E.L."/>
            <person name="Liu L."/>
            <person name="Liu Z.G."/>
            <person name="Tsui S.K."/>
        </authorList>
    </citation>
    <scope>NUCLEOTIDE SEQUENCE [LARGE SCALE GENOMIC DNA]</scope>
    <source>
        <strain evidence="2">Derp</strain>
    </source>
</reference>
<evidence type="ECO:0000313" key="3">
    <source>
        <dbReference type="Proteomes" id="UP000887458"/>
    </source>
</evidence>
<sequence length="90" mass="10738">MHGTLFSCKIHYGFDIFFGAKMKIFHLKIMVLFHGFFSGSLFMRKIYLFNIKIQQPPVVVRLVIIKVIHSVMDFRKIYQLETNIELNERN</sequence>
<keyword evidence="1" id="KW-0472">Membrane</keyword>
<name>A0ABQ8JG09_DERPT</name>
<keyword evidence="1" id="KW-1133">Transmembrane helix</keyword>
<accession>A0ABQ8JG09</accession>
<reference evidence="2 3" key="2">
    <citation type="journal article" date="2022" name="Mol. Biol. Evol.">
        <title>Comparative Genomics Reveals Insights into the Divergent Evolution of Astigmatic Mites and Household Pest Adaptations.</title>
        <authorList>
            <person name="Xiong Q."/>
            <person name="Wan A.T."/>
            <person name="Liu X."/>
            <person name="Fung C.S."/>
            <person name="Xiao X."/>
            <person name="Malainual N."/>
            <person name="Hou J."/>
            <person name="Wang L."/>
            <person name="Wang M."/>
            <person name="Yang K.Y."/>
            <person name="Cui Y."/>
            <person name="Leung E.L."/>
            <person name="Nong W."/>
            <person name="Shin S.K."/>
            <person name="Au S.W."/>
            <person name="Jeong K.Y."/>
            <person name="Chew F.T."/>
            <person name="Hui J.H."/>
            <person name="Leung T.F."/>
            <person name="Tungtrongchitr A."/>
            <person name="Zhong N."/>
            <person name="Liu Z."/>
            <person name="Tsui S.K."/>
        </authorList>
    </citation>
    <scope>NUCLEOTIDE SEQUENCE [LARGE SCALE GENOMIC DNA]</scope>
    <source>
        <strain evidence="2">Derp</strain>
    </source>
</reference>